<protein>
    <recommendedName>
        <fullName evidence="7">J domain-containing protein</fullName>
    </recommendedName>
</protein>
<dbReference type="GO" id="GO:0005737">
    <property type="term" value="C:cytoplasm"/>
    <property type="evidence" value="ECO:0007669"/>
    <property type="project" value="UniProtKB-ARBA"/>
</dbReference>
<feature type="compositionally biased region" description="Low complexity" evidence="2">
    <location>
        <begin position="266"/>
        <end position="281"/>
    </location>
</feature>
<feature type="region of interest" description="Disordered" evidence="2">
    <location>
        <begin position="348"/>
        <end position="408"/>
    </location>
</feature>
<dbReference type="InterPro" id="IPR001623">
    <property type="entry name" value="DnaJ_domain"/>
</dbReference>
<organism evidence="5 6">
    <name type="scientific">Frieseomelitta varia</name>
    <dbReference type="NCBI Taxonomy" id="561572"/>
    <lineage>
        <taxon>Eukaryota</taxon>
        <taxon>Metazoa</taxon>
        <taxon>Ecdysozoa</taxon>
        <taxon>Arthropoda</taxon>
        <taxon>Hexapoda</taxon>
        <taxon>Insecta</taxon>
        <taxon>Pterygota</taxon>
        <taxon>Neoptera</taxon>
        <taxon>Endopterygota</taxon>
        <taxon>Hymenoptera</taxon>
        <taxon>Apocrita</taxon>
        <taxon>Aculeata</taxon>
        <taxon>Apoidea</taxon>
        <taxon>Anthophila</taxon>
        <taxon>Apidae</taxon>
        <taxon>Frieseomelitta</taxon>
    </lineage>
</organism>
<dbReference type="InterPro" id="IPR036869">
    <property type="entry name" value="J_dom_sf"/>
</dbReference>
<evidence type="ECO:0008006" key="7">
    <source>
        <dbReference type="Google" id="ProtNLM"/>
    </source>
</evidence>
<dbReference type="EMBL" id="WNWW01000454">
    <property type="protein sequence ID" value="KAF3424678.1"/>
    <property type="molecule type" value="Genomic_DNA"/>
</dbReference>
<feature type="region of interest" description="Disordered" evidence="2">
    <location>
        <begin position="452"/>
        <end position="480"/>
    </location>
</feature>
<dbReference type="PRINTS" id="PR00625">
    <property type="entry name" value="JDOMAIN"/>
</dbReference>
<evidence type="ECO:0000259" key="4">
    <source>
        <dbReference type="PROSITE" id="PS50196"/>
    </source>
</evidence>
<dbReference type="SMART" id="SM00271">
    <property type="entry name" value="DnaJ"/>
    <property type="match status" value="1"/>
</dbReference>
<sequence>MVDYYKILEVQRNATSGDIKKAYRKLALKWHPDKNPDNLEEANKRFKEISEAYEVLIDEKKRRVYDQYGKEGLQMPGAKRRHKDDFEPHFAGTFMFRDPEEVFKEFFGGTSFEDLFSDLSEVGIRFGSNRHSHPSSNSISTSFFGPLGVSHFGFSPFNNLFEGSSGNFTSFNTYASYGGSSVGGAVKRTSTSTRFINGKKITTKKFDESSTSRQLTDSASDISMAGQNSRTVHGDHQKASRIKTHHHPLLTKKHDKICIVPEEMESTSTENNTQESPSSSTKPVLAASKFGTSFGCNDSFKNLVKKKKSFTLWPSQLGTVTNNQPTTKIYLQPAKFQNPFAKISDTLVNEKNKEKEEESNKTETKEEKNKEEKDKSEEKNDKSVAEEAKSEVKEIKSEETKKEDKPTEEIKSTFLVLGTSAKDSVNTTVAPCTSEPNFVFGQNLQERVMIANDAESSEKTKGEDKKEKKDESTNANGSTELLFSNASAACRTTSKPGLTLTEAAQELEEANRANKRKYSQITPLTGEEGETNILQINCKFFAFDKASSGWQERGRGTLRLNDRDEESRLVGRTAGTQRLIMNTKVWPGMTAERAAPKSLRLTAMDVQGTIRIFIVQAAPKEVEELHNLLQQRLKRAQERQPKKLATDH</sequence>
<dbReference type="InterPro" id="IPR011993">
    <property type="entry name" value="PH-like_dom_sf"/>
</dbReference>
<dbReference type="Proteomes" id="UP000655588">
    <property type="component" value="Unassembled WGS sequence"/>
</dbReference>
<dbReference type="FunFam" id="1.10.287.110:FF:000021">
    <property type="entry name" value="DnaJ (Hsp40) homolog, subfamily B, member 2"/>
    <property type="match status" value="1"/>
</dbReference>
<feature type="region of interest" description="Disordered" evidence="2">
    <location>
        <begin position="207"/>
        <end position="236"/>
    </location>
</feature>
<feature type="compositionally biased region" description="Basic and acidic residues" evidence="2">
    <location>
        <begin position="456"/>
        <end position="472"/>
    </location>
</feature>
<accession>A0A833W8Y4</accession>
<dbReference type="PANTHER" id="PTHR45168">
    <property type="entry name" value="DNAJ HOMOLOG SUBFAMILY B MEMBER 2"/>
    <property type="match status" value="1"/>
</dbReference>
<gene>
    <name evidence="5" type="ORF">E2986_12752</name>
</gene>
<dbReference type="GO" id="GO:0051082">
    <property type="term" value="F:unfolded protein binding"/>
    <property type="evidence" value="ECO:0007669"/>
    <property type="project" value="InterPro"/>
</dbReference>
<evidence type="ECO:0000313" key="6">
    <source>
        <dbReference type="Proteomes" id="UP000655588"/>
    </source>
</evidence>
<dbReference type="SMART" id="SM00160">
    <property type="entry name" value="RanBD"/>
    <property type="match status" value="1"/>
</dbReference>
<dbReference type="CDD" id="cd13180">
    <property type="entry name" value="RanBD_RanBP3"/>
    <property type="match status" value="1"/>
</dbReference>
<dbReference type="PROSITE" id="PS00636">
    <property type="entry name" value="DNAJ_1"/>
    <property type="match status" value="1"/>
</dbReference>
<feature type="domain" description="J" evidence="3">
    <location>
        <begin position="3"/>
        <end position="69"/>
    </location>
</feature>
<dbReference type="InterPro" id="IPR043183">
    <property type="entry name" value="DNJB2/6-like"/>
</dbReference>
<dbReference type="AlphaFoldDB" id="A0A833W8Y4"/>
<evidence type="ECO:0000259" key="3">
    <source>
        <dbReference type="PROSITE" id="PS50076"/>
    </source>
</evidence>
<dbReference type="InterPro" id="IPR018253">
    <property type="entry name" value="DnaJ_domain_CS"/>
</dbReference>
<dbReference type="CDD" id="cd06257">
    <property type="entry name" value="DnaJ"/>
    <property type="match status" value="1"/>
</dbReference>
<feature type="domain" description="RanBD1" evidence="4">
    <location>
        <begin position="525"/>
        <end position="592"/>
    </location>
</feature>
<dbReference type="PROSITE" id="PS50196">
    <property type="entry name" value="RANBD1"/>
    <property type="match status" value="1"/>
</dbReference>
<evidence type="ECO:0000256" key="1">
    <source>
        <dbReference type="ARBA" id="ARBA00023186"/>
    </source>
</evidence>
<reference evidence="5" key="1">
    <citation type="submission" date="2019-11" db="EMBL/GenBank/DDBJ databases">
        <title>The nuclear and mitochondrial genomes of Frieseomelitta varia - a highly eusocial stingless bee (Meliponini) with a permanently sterile worker caste.</title>
        <authorList>
            <person name="Freitas F.C.P."/>
            <person name="Lourenco A.P."/>
            <person name="Nunes F.M.F."/>
            <person name="Paschoal A.R."/>
            <person name="Abreu F.C.P."/>
            <person name="Barbin F.O."/>
            <person name="Bataglia L."/>
            <person name="Cardoso-Junior C.A.M."/>
            <person name="Cervoni M.S."/>
            <person name="Silva S.R."/>
            <person name="Dalarmi F."/>
            <person name="Del Lama M.A."/>
            <person name="Depintor T.S."/>
            <person name="Ferreira K.M."/>
            <person name="Goria P.S."/>
            <person name="Jaskot M.C."/>
            <person name="Lago D.C."/>
            <person name="Luna-Lucena D."/>
            <person name="Moda L.M."/>
            <person name="Nascimento L."/>
            <person name="Pedrino M."/>
            <person name="Rabico F.O."/>
            <person name="Sanches F.C."/>
            <person name="Santos D.E."/>
            <person name="Santos C.G."/>
            <person name="Vieira J."/>
            <person name="Lopes T.F."/>
            <person name="Barchuk A.R."/>
            <person name="Hartfelder K."/>
            <person name="Simoes Z.L.P."/>
            <person name="Bitondi M.M.G."/>
            <person name="Pinheiro D.G."/>
        </authorList>
    </citation>
    <scope>NUCLEOTIDE SEQUENCE</scope>
    <source>
        <strain evidence="5">USP_RPSP 00005682</strain>
        <tissue evidence="5">Whole individual</tissue>
    </source>
</reference>
<dbReference type="InterPro" id="IPR000156">
    <property type="entry name" value="Ran_bind_dom"/>
</dbReference>
<dbReference type="GO" id="GO:0030544">
    <property type="term" value="F:Hsp70 protein binding"/>
    <property type="evidence" value="ECO:0007669"/>
    <property type="project" value="InterPro"/>
</dbReference>
<dbReference type="Pfam" id="PF00638">
    <property type="entry name" value="Ran_BP1"/>
    <property type="match status" value="1"/>
</dbReference>
<proteinExistence type="predicted"/>
<dbReference type="Pfam" id="PF00226">
    <property type="entry name" value="DnaJ"/>
    <property type="match status" value="1"/>
</dbReference>
<name>A0A833W8Y4_9HYME</name>
<keyword evidence="1" id="KW-0143">Chaperone</keyword>
<dbReference type="Gene3D" id="1.10.287.110">
    <property type="entry name" value="DnaJ domain"/>
    <property type="match status" value="1"/>
</dbReference>
<dbReference type="PANTHER" id="PTHR45168:SF3">
    <property type="entry name" value="DNAJ HEAT SHOCK PROTEIN FAMILY (HSP40) MEMBER B2"/>
    <property type="match status" value="1"/>
</dbReference>
<comment type="caution">
    <text evidence="5">The sequence shown here is derived from an EMBL/GenBank/DDBJ whole genome shotgun (WGS) entry which is preliminary data.</text>
</comment>
<dbReference type="PROSITE" id="PS50076">
    <property type="entry name" value="DNAJ_2"/>
    <property type="match status" value="1"/>
</dbReference>
<feature type="compositionally biased region" description="Polar residues" evidence="2">
    <location>
        <begin position="211"/>
        <end position="231"/>
    </location>
</feature>
<evidence type="ECO:0000256" key="2">
    <source>
        <dbReference type="SAM" id="MobiDB-lite"/>
    </source>
</evidence>
<dbReference type="Gene3D" id="2.30.29.30">
    <property type="entry name" value="Pleckstrin-homology domain (PH domain)/Phosphotyrosine-binding domain (PTB)"/>
    <property type="match status" value="1"/>
</dbReference>
<evidence type="ECO:0000313" key="5">
    <source>
        <dbReference type="EMBL" id="KAF3424678.1"/>
    </source>
</evidence>
<feature type="region of interest" description="Disordered" evidence="2">
    <location>
        <begin position="264"/>
        <end position="283"/>
    </location>
</feature>
<keyword evidence="6" id="KW-1185">Reference proteome</keyword>
<dbReference type="SUPFAM" id="SSF46565">
    <property type="entry name" value="Chaperone J-domain"/>
    <property type="match status" value="1"/>
</dbReference>
<dbReference type="SUPFAM" id="SSF50729">
    <property type="entry name" value="PH domain-like"/>
    <property type="match status" value="1"/>
</dbReference>